<keyword evidence="2" id="KW-0812">Transmembrane</keyword>
<dbReference type="AlphaFoldDB" id="A0AAD6UU84"/>
<keyword evidence="2" id="KW-1133">Transmembrane helix</keyword>
<feature type="transmembrane region" description="Helical" evidence="2">
    <location>
        <begin position="20"/>
        <end position="42"/>
    </location>
</feature>
<feature type="compositionally biased region" description="Polar residues" evidence="1">
    <location>
        <begin position="264"/>
        <end position="279"/>
    </location>
</feature>
<dbReference type="PANTHER" id="PTHR40465:SF1">
    <property type="entry name" value="DUF6534 DOMAIN-CONTAINING PROTEIN"/>
    <property type="match status" value="1"/>
</dbReference>
<keyword evidence="2" id="KW-0472">Membrane</keyword>
<accession>A0AAD6UU84</accession>
<name>A0AAD6UU84_9AGAR</name>
<feature type="region of interest" description="Disordered" evidence="1">
    <location>
        <begin position="264"/>
        <end position="309"/>
    </location>
</feature>
<evidence type="ECO:0000313" key="5">
    <source>
        <dbReference type="Proteomes" id="UP001219525"/>
    </source>
</evidence>
<proteinExistence type="predicted"/>
<feature type="transmembrane region" description="Helical" evidence="2">
    <location>
        <begin position="172"/>
        <end position="191"/>
    </location>
</feature>
<feature type="transmembrane region" description="Helical" evidence="2">
    <location>
        <begin position="237"/>
        <end position="257"/>
    </location>
</feature>
<gene>
    <name evidence="4" type="ORF">GGX14DRAFT_480284</name>
</gene>
<evidence type="ECO:0000256" key="2">
    <source>
        <dbReference type="SAM" id="Phobius"/>
    </source>
</evidence>
<feature type="domain" description="DUF6534" evidence="3">
    <location>
        <begin position="176"/>
        <end position="262"/>
    </location>
</feature>
<feature type="transmembrane region" description="Helical" evidence="2">
    <location>
        <begin position="127"/>
        <end position="152"/>
    </location>
</feature>
<protein>
    <recommendedName>
        <fullName evidence="3">DUF6534 domain-containing protein</fullName>
    </recommendedName>
</protein>
<reference evidence="4" key="1">
    <citation type="submission" date="2023-03" db="EMBL/GenBank/DDBJ databases">
        <title>Massive genome expansion in bonnet fungi (Mycena s.s.) driven by repeated elements and novel gene families across ecological guilds.</title>
        <authorList>
            <consortium name="Lawrence Berkeley National Laboratory"/>
            <person name="Harder C.B."/>
            <person name="Miyauchi S."/>
            <person name="Viragh M."/>
            <person name="Kuo A."/>
            <person name="Thoen E."/>
            <person name="Andreopoulos B."/>
            <person name="Lu D."/>
            <person name="Skrede I."/>
            <person name="Drula E."/>
            <person name="Henrissat B."/>
            <person name="Morin E."/>
            <person name="Kohler A."/>
            <person name="Barry K."/>
            <person name="LaButti K."/>
            <person name="Morin E."/>
            <person name="Salamov A."/>
            <person name="Lipzen A."/>
            <person name="Mereny Z."/>
            <person name="Hegedus B."/>
            <person name="Baldrian P."/>
            <person name="Stursova M."/>
            <person name="Weitz H."/>
            <person name="Taylor A."/>
            <person name="Grigoriev I.V."/>
            <person name="Nagy L.G."/>
            <person name="Martin F."/>
            <person name="Kauserud H."/>
        </authorList>
    </citation>
    <scope>NUCLEOTIDE SEQUENCE</scope>
    <source>
        <strain evidence="4">9144</strain>
    </source>
</reference>
<dbReference type="PANTHER" id="PTHR40465">
    <property type="entry name" value="CHROMOSOME 1, WHOLE GENOME SHOTGUN SEQUENCE"/>
    <property type="match status" value="1"/>
</dbReference>
<evidence type="ECO:0000313" key="4">
    <source>
        <dbReference type="EMBL" id="KAJ7192234.1"/>
    </source>
</evidence>
<dbReference type="EMBL" id="JARJCW010000122">
    <property type="protein sequence ID" value="KAJ7192234.1"/>
    <property type="molecule type" value="Genomic_DNA"/>
</dbReference>
<comment type="caution">
    <text evidence="4">The sequence shown here is derived from an EMBL/GenBank/DDBJ whole genome shotgun (WGS) entry which is preliminary data.</text>
</comment>
<keyword evidence="5" id="KW-1185">Reference proteome</keyword>
<organism evidence="4 5">
    <name type="scientific">Mycena pura</name>
    <dbReference type="NCBI Taxonomy" id="153505"/>
    <lineage>
        <taxon>Eukaryota</taxon>
        <taxon>Fungi</taxon>
        <taxon>Dikarya</taxon>
        <taxon>Basidiomycota</taxon>
        <taxon>Agaricomycotina</taxon>
        <taxon>Agaricomycetes</taxon>
        <taxon>Agaricomycetidae</taxon>
        <taxon>Agaricales</taxon>
        <taxon>Marasmiineae</taxon>
        <taxon>Mycenaceae</taxon>
        <taxon>Mycena</taxon>
    </lineage>
</organism>
<evidence type="ECO:0000256" key="1">
    <source>
        <dbReference type="SAM" id="MobiDB-lite"/>
    </source>
</evidence>
<feature type="transmembrane region" description="Helical" evidence="2">
    <location>
        <begin position="91"/>
        <end position="115"/>
    </location>
</feature>
<feature type="transmembrane region" description="Helical" evidence="2">
    <location>
        <begin position="203"/>
        <end position="231"/>
    </location>
</feature>
<feature type="transmembrane region" description="Helical" evidence="2">
    <location>
        <begin position="54"/>
        <end position="79"/>
    </location>
</feature>
<evidence type="ECO:0000259" key="3">
    <source>
        <dbReference type="Pfam" id="PF20152"/>
    </source>
</evidence>
<sequence>MSTFLPPALVELFNETGGAGLVGCLLAMGVYGITTSQTYYYFGEYSEDKRWLKLFVSALWVLNTLHSVLIFHLIYHYLIQSAFNPFQLIQNIWSLAVSMIVHLIVAGLVMTYFLNVIFQCSSPKFRWWLATLNGFAVLVFIGFGIDTVIVMFQAPTLLDLPNYTKTAFLPLATSQAGSDSMIAATLCCVLFNKRTGFRRTNSLLYTLMIYAINRCLLTAGTTMVALLMIVFKPGSMMYIGPQFVASGLYTNALMATLNSRHRISTGSRDSTSGINSVHLSNLGPDASGPREGNPTTPMRHHGGHSVNVPDLKPEWNIV</sequence>
<dbReference type="Pfam" id="PF20152">
    <property type="entry name" value="DUF6534"/>
    <property type="match status" value="1"/>
</dbReference>
<dbReference type="InterPro" id="IPR045339">
    <property type="entry name" value="DUF6534"/>
</dbReference>
<dbReference type="Proteomes" id="UP001219525">
    <property type="component" value="Unassembled WGS sequence"/>
</dbReference>